<feature type="region of interest" description="Disordered" evidence="3">
    <location>
        <begin position="1"/>
        <end position="21"/>
    </location>
</feature>
<reference evidence="4 5" key="1">
    <citation type="submission" date="2011-04" db="EMBL/GenBank/DDBJ databases">
        <title>Complete sequence of Cellulomonas fimi ATCC 484.</title>
        <authorList>
            <consortium name="US DOE Joint Genome Institute"/>
            <person name="Lucas S."/>
            <person name="Han J."/>
            <person name="Lapidus A."/>
            <person name="Cheng J.-F."/>
            <person name="Goodwin L."/>
            <person name="Pitluck S."/>
            <person name="Peters L."/>
            <person name="Chertkov O."/>
            <person name="Detter J.C."/>
            <person name="Han C."/>
            <person name="Tapia R."/>
            <person name="Land M."/>
            <person name="Hauser L."/>
            <person name="Kyrpides N."/>
            <person name="Ivanova N."/>
            <person name="Ovchinnikova G."/>
            <person name="Pagani I."/>
            <person name="Mead D."/>
            <person name="Brumm P."/>
            <person name="Woyke T."/>
        </authorList>
    </citation>
    <scope>NUCLEOTIDE SEQUENCE [LARGE SCALE GENOMIC DNA]</scope>
    <source>
        <strain evidence="5">ATCC 484 / DSM 20113 / JCM 1341 / NBRC 15513 / NCIMB 8980 / NCTC 7547</strain>
    </source>
</reference>
<dbReference type="GO" id="GO:0031167">
    <property type="term" value="P:rRNA methylation"/>
    <property type="evidence" value="ECO:0007669"/>
    <property type="project" value="InterPro"/>
</dbReference>
<evidence type="ECO:0000313" key="4">
    <source>
        <dbReference type="EMBL" id="AEE46568.1"/>
    </source>
</evidence>
<name>F4H492_CELFA</name>
<proteinExistence type="predicted"/>
<gene>
    <name evidence="4" type="ordered locus">Celf_2442</name>
</gene>
<dbReference type="KEGG" id="cfi:Celf_2442"/>
<dbReference type="AlphaFoldDB" id="F4H492"/>
<dbReference type="PANTHER" id="PTHR43542:SF1">
    <property type="entry name" value="METHYLTRANSFERASE"/>
    <property type="match status" value="1"/>
</dbReference>
<dbReference type="Proteomes" id="UP000008460">
    <property type="component" value="Chromosome"/>
</dbReference>
<accession>F4H492</accession>
<dbReference type="CDD" id="cd02440">
    <property type="entry name" value="AdoMet_MTases"/>
    <property type="match status" value="1"/>
</dbReference>
<dbReference type="Gene3D" id="3.40.50.150">
    <property type="entry name" value="Vaccinia Virus protein VP39"/>
    <property type="match status" value="1"/>
</dbReference>
<dbReference type="GO" id="GO:0008168">
    <property type="term" value="F:methyltransferase activity"/>
    <property type="evidence" value="ECO:0007669"/>
    <property type="project" value="UniProtKB-KW"/>
</dbReference>
<dbReference type="NCBIfam" id="TIGR00095">
    <property type="entry name" value="16S rRNA (guanine(966)-N(2))-methyltransferase RsmD"/>
    <property type="match status" value="1"/>
</dbReference>
<dbReference type="InterPro" id="IPR004398">
    <property type="entry name" value="RNA_MeTrfase_RsmD"/>
</dbReference>
<dbReference type="eggNOG" id="COG0742">
    <property type="taxonomic scope" value="Bacteria"/>
</dbReference>
<dbReference type="EMBL" id="CP002666">
    <property type="protein sequence ID" value="AEE46568.1"/>
    <property type="molecule type" value="Genomic_DNA"/>
</dbReference>
<keyword evidence="2 4" id="KW-0808">Transferase</keyword>
<evidence type="ECO:0000313" key="5">
    <source>
        <dbReference type="Proteomes" id="UP000008460"/>
    </source>
</evidence>
<evidence type="ECO:0000256" key="2">
    <source>
        <dbReference type="ARBA" id="ARBA00022679"/>
    </source>
</evidence>
<keyword evidence="5" id="KW-1185">Reference proteome</keyword>
<evidence type="ECO:0000256" key="3">
    <source>
        <dbReference type="SAM" id="MobiDB-lite"/>
    </source>
</evidence>
<dbReference type="HOGENOM" id="CLU_075826_1_0_11"/>
<organism evidence="4 5">
    <name type="scientific">Cellulomonas fimi (strain ATCC 484 / DSM 20113 / JCM 1341 / CCUG 24087 / LMG 16345 / NBRC 15513 / NCIMB 8980 / NCTC 7547 / NRS-133)</name>
    <dbReference type="NCBI Taxonomy" id="590998"/>
    <lineage>
        <taxon>Bacteria</taxon>
        <taxon>Bacillati</taxon>
        <taxon>Actinomycetota</taxon>
        <taxon>Actinomycetes</taxon>
        <taxon>Micrococcales</taxon>
        <taxon>Cellulomonadaceae</taxon>
        <taxon>Cellulomonas</taxon>
    </lineage>
</organism>
<evidence type="ECO:0000256" key="1">
    <source>
        <dbReference type="ARBA" id="ARBA00022603"/>
    </source>
</evidence>
<dbReference type="PIRSF" id="PIRSF004553">
    <property type="entry name" value="CHP00095"/>
    <property type="match status" value="1"/>
</dbReference>
<dbReference type="STRING" id="590998.Celf_2442"/>
<dbReference type="RefSeq" id="WP_013771594.1">
    <property type="nucleotide sequence ID" value="NC_015514.1"/>
</dbReference>
<keyword evidence="1 4" id="KW-0489">Methyltransferase</keyword>
<protein>
    <submittedName>
        <fullName evidence="4">Methyltransferase</fullName>
    </submittedName>
</protein>
<sequence>MTRIVAGTAGGRTLQVPRRGTRPTSERVREALFSRLEHLGVVDDARVLDLYAGSGALGLEAASRGARAVTLVESAREAADVCRRNVATLGLRDVTVVAERAERFVQRRPVAPWDLVLVDPPYDVAEPDLAAVLADVAGDVADDGLLAVERSSRSPEPVWPAGWAGVERRVYGETVVWFGERAPGE</sequence>
<dbReference type="Pfam" id="PF03602">
    <property type="entry name" value="Cons_hypoth95"/>
    <property type="match status" value="1"/>
</dbReference>
<dbReference type="SUPFAM" id="SSF53335">
    <property type="entry name" value="S-adenosyl-L-methionine-dependent methyltransferases"/>
    <property type="match status" value="1"/>
</dbReference>
<dbReference type="InterPro" id="IPR029063">
    <property type="entry name" value="SAM-dependent_MTases_sf"/>
</dbReference>
<dbReference type="PANTHER" id="PTHR43542">
    <property type="entry name" value="METHYLTRANSFERASE"/>
    <property type="match status" value="1"/>
</dbReference>